<keyword evidence="6" id="KW-1185">Reference proteome</keyword>
<dbReference type="EMBL" id="PZQS01000012">
    <property type="protein sequence ID" value="PVD20576.1"/>
    <property type="molecule type" value="Genomic_DNA"/>
</dbReference>
<dbReference type="AlphaFoldDB" id="A0A2T7NHE7"/>
<keyword evidence="3" id="KW-0735">Signal-anchor</keyword>
<proteinExistence type="inferred from homology"/>
<dbReference type="GO" id="GO:0005975">
    <property type="term" value="P:carbohydrate metabolic process"/>
    <property type="evidence" value="ECO:0007669"/>
    <property type="project" value="InterPro"/>
</dbReference>
<name>A0A2T7NHE7_POMCA</name>
<organism evidence="5 6">
    <name type="scientific">Pomacea canaliculata</name>
    <name type="common">Golden apple snail</name>
    <dbReference type="NCBI Taxonomy" id="400727"/>
    <lineage>
        <taxon>Eukaryota</taxon>
        <taxon>Metazoa</taxon>
        <taxon>Spiralia</taxon>
        <taxon>Lophotrochozoa</taxon>
        <taxon>Mollusca</taxon>
        <taxon>Gastropoda</taxon>
        <taxon>Caenogastropoda</taxon>
        <taxon>Architaenioglossa</taxon>
        <taxon>Ampullarioidea</taxon>
        <taxon>Ampullariidae</taxon>
        <taxon>Pomacea</taxon>
    </lineage>
</organism>
<comment type="pathway">
    <text evidence="3">Protein modification; protein glycosylation.</text>
</comment>
<feature type="compositionally biased region" description="Basic and acidic residues" evidence="4">
    <location>
        <begin position="74"/>
        <end position="86"/>
    </location>
</feature>
<dbReference type="GO" id="GO:0032580">
    <property type="term" value="C:Golgi cisterna membrane"/>
    <property type="evidence" value="ECO:0007669"/>
    <property type="project" value="UniProtKB-SubCell"/>
</dbReference>
<dbReference type="InterPro" id="IPR002516">
    <property type="entry name" value="Glyco_trans_11"/>
</dbReference>
<feature type="region of interest" description="Disordered" evidence="4">
    <location>
        <begin position="47"/>
        <end position="99"/>
    </location>
</feature>
<dbReference type="CDD" id="cd11301">
    <property type="entry name" value="Fut1_Fut2_like"/>
    <property type="match status" value="1"/>
</dbReference>
<reference evidence="5 6" key="1">
    <citation type="submission" date="2018-04" db="EMBL/GenBank/DDBJ databases">
        <title>The genome of golden apple snail Pomacea canaliculata provides insight into stress tolerance and invasive adaptation.</title>
        <authorList>
            <person name="Liu C."/>
            <person name="Liu B."/>
            <person name="Ren Y."/>
            <person name="Zhang Y."/>
            <person name="Wang H."/>
            <person name="Li S."/>
            <person name="Jiang F."/>
            <person name="Yin L."/>
            <person name="Zhang G."/>
            <person name="Qian W."/>
            <person name="Fan W."/>
        </authorList>
    </citation>
    <scope>NUCLEOTIDE SEQUENCE [LARGE SCALE GENOMIC DNA]</scope>
    <source>
        <strain evidence="5">SZHN2017</strain>
        <tissue evidence="5">Muscle</tissue>
    </source>
</reference>
<evidence type="ECO:0000313" key="5">
    <source>
        <dbReference type="EMBL" id="PVD20576.1"/>
    </source>
</evidence>
<dbReference type="OMA" id="NQCNENS"/>
<keyword evidence="3" id="KW-0333">Golgi apparatus</keyword>
<dbReference type="Pfam" id="PF01531">
    <property type="entry name" value="Glyco_transf_11"/>
    <property type="match status" value="1"/>
</dbReference>
<evidence type="ECO:0000313" key="6">
    <source>
        <dbReference type="Proteomes" id="UP000245119"/>
    </source>
</evidence>
<comment type="similarity">
    <text evidence="3">Belongs to the glycosyltransferase 11 family.</text>
</comment>
<dbReference type="PANTHER" id="PTHR11927">
    <property type="entry name" value="GALACTOSIDE 2-L-FUCOSYLTRANSFERASE"/>
    <property type="match status" value="1"/>
</dbReference>
<keyword evidence="3" id="KW-0325">Glycoprotein</keyword>
<evidence type="ECO:0000256" key="2">
    <source>
        <dbReference type="ARBA" id="ARBA00022679"/>
    </source>
</evidence>
<evidence type="ECO:0000256" key="3">
    <source>
        <dbReference type="RuleBase" id="RU363129"/>
    </source>
</evidence>
<dbReference type="OrthoDB" id="3226at2759"/>
<comment type="caution">
    <text evidence="5">The sequence shown here is derived from an EMBL/GenBank/DDBJ whole genome shotgun (WGS) entry which is preliminary data.</text>
</comment>
<dbReference type="STRING" id="400727.A0A2T7NHE7"/>
<dbReference type="PANTHER" id="PTHR11927:SF9">
    <property type="entry name" value="L-FUCOSYLTRANSFERASE"/>
    <property type="match status" value="1"/>
</dbReference>
<feature type="compositionally biased region" description="Polar residues" evidence="4">
    <location>
        <begin position="60"/>
        <end position="71"/>
    </location>
</feature>
<keyword evidence="2 3" id="KW-0808">Transferase</keyword>
<evidence type="ECO:0000256" key="4">
    <source>
        <dbReference type="SAM" id="MobiDB-lite"/>
    </source>
</evidence>
<protein>
    <recommendedName>
        <fullName evidence="3">L-Fucosyltransferase</fullName>
        <ecNumber evidence="3">2.4.1.-</ecNumber>
    </recommendedName>
</protein>
<accession>A0A2T7NHE7</accession>
<keyword evidence="3" id="KW-0812">Transmembrane</keyword>
<dbReference type="EC" id="2.4.1.-" evidence="3"/>
<dbReference type="Proteomes" id="UP000245119">
    <property type="component" value="Linkage Group LG12"/>
</dbReference>
<keyword evidence="1 3" id="KW-0328">Glycosyltransferase</keyword>
<feature type="compositionally biased region" description="Polar residues" evidence="4">
    <location>
        <begin position="87"/>
        <end position="97"/>
    </location>
</feature>
<sequence length="400" mass="45182">MKTKLRLHVLILCIVLLVLTWNVFRSHHHLLELAVSTFPSLESSSKSIQSRRTAHDHDSSTTLYPTTSIHHMSSKPEDTSLSKRNSDQPTTVSNPPSSCAGGWEFQSSSTISPVTNNSTTFASLNSLNGSKVICGSFSYRLGNQMFQYASLLGIALKTNRIPVFLKTSSLLYDVLRNTSIIDNSLKYSNQCNENSILEPVCCKFFPRFFELDPNKNYRIGTFLQSWRYFFEHEAEIREALKFKDSVVSQARKVVDSLRQKYNRTLTGVHVRRGDYLTKGHGYKAAPLEYLLHAMDYVRKRFGDVTFVVSSNDVPWCQEQFANTSDVTVLSANSTPAVDMMTLASLDHMIMTVGTYGWWASFLNPGVTVYYRDFVHPGTPLSKQFSPSGTDHYCPVWISLS</sequence>
<gene>
    <name evidence="5" type="ORF">C0Q70_18732</name>
</gene>
<comment type="subcellular location">
    <subcellularLocation>
        <location evidence="3">Golgi apparatus</location>
        <location evidence="3">Golgi stack membrane</location>
        <topology evidence="3">Single-pass type II membrane protein</topology>
    </subcellularLocation>
</comment>
<dbReference type="UniPathway" id="UPA00378"/>
<evidence type="ECO:0000256" key="1">
    <source>
        <dbReference type="ARBA" id="ARBA00022676"/>
    </source>
</evidence>
<dbReference type="GO" id="GO:0008107">
    <property type="term" value="F:galactoside 2-alpha-L-fucosyltransferase activity"/>
    <property type="evidence" value="ECO:0007669"/>
    <property type="project" value="InterPro"/>
</dbReference>